<reference evidence="6 7" key="1">
    <citation type="journal article" date="2016" name="Nat. Commun.">
        <title>Thousands of microbial genomes shed light on interconnected biogeochemical processes in an aquifer system.</title>
        <authorList>
            <person name="Anantharaman K."/>
            <person name="Brown C.T."/>
            <person name="Hug L.A."/>
            <person name="Sharon I."/>
            <person name="Castelle C.J."/>
            <person name="Probst A.J."/>
            <person name="Thomas B.C."/>
            <person name="Singh A."/>
            <person name="Wilkins M.J."/>
            <person name="Karaoz U."/>
            <person name="Brodie E.L."/>
            <person name="Williams K.H."/>
            <person name="Hubbard S.S."/>
            <person name="Banfield J.F."/>
        </authorList>
    </citation>
    <scope>NUCLEOTIDE SEQUENCE [LARGE SCALE GENOMIC DNA]</scope>
</reference>
<evidence type="ECO:0000256" key="4">
    <source>
        <dbReference type="ARBA" id="ARBA00023136"/>
    </source>
</evidence>
<feature type="transmembrane region" description="Helical" evidence="5">
    <location>
        <begin position="109"/>
        <end position="142"/>
    </location>
</feature>
<keyword evidence="3 5" id="KW-1133">Transmembrane helix</keyword>
<keyword evidence="2 5" id="KW-0812">Transmembrane</keyword>
<comment type="subcellular location">
    <subcellularLocation>
        <location evidence="1">Endomembrane system</location>
        <topology evidence="1">Multi-pass membrane protein</topology>
    </subcellularLocation>
</comment>
<name>A0A1F4S3W8_UNCSA</name>
<evidence type="ECO:0000256" key="2">
    <source>
        <dbReference type="ARBA" id="ARBA00022692"/>
    </source>
</evidence>
<feature type="transmembrane region" description="Helical" evidence="5">
    <location>
        <begin position="44"/>
        <end position="72"/>
    </location>
</feature>
<sequence length="177" mass="20346">MKILKTTLSYLLSFIFFLGVLPAFFVEIGFGLDRLFRIPQRSACPYCLILSFILVVFGLFWMVWSMLAIVFIGRGNPQELFGKEFLPSAKKLIIVGPYRYTRNPMIFGWLLIMFGVGLYLGSISLLLVVLPVFIVSVIFYLCKFEEPKLLKKFGDDYVKYSKKTPVLLPRVCTKQLS</sequence>
<feature type="transmembrane region" description="Helical" evidence="5">
    <location>
        <begin position="12"/>
        <end position="32"/>
    </location>
</feature>
<dbReference type="GO" id="GO:0012505">
    <property type="term" value="C:endomembrane system"/>
    <property type="evidence" value="ECO:0007669"/>
    <property type="project" value="UniProtKB-SubCell"/>
</dbReference>
<gene>
    <name evidence="6" type="ORF">A2290_09200</name>
</gene>
<dbReference type="EMBL" id="MEUA01000026">
    <property type="protein sequence ID" value="OGC15067.1"/>
    <property type="molecule type" value="Genomic_DNA"/>
</dbReference>
<dbReference type="PANTHER" id="PTHR43847:SF1">
    <property type="entry name" value="BLL3993 PROTEIN"/>
    <property type="match status" value="1"/>
</dbReference>
<comment type="caution">
    <text evidence="6">The sequence shown here is derived from an EMBL/GenBank/DDBJ whole genome shotgun (WGS) entry which is preliminary data.</text>
</comment>
<evidence type="ECO:0008006" key="8">
    <source>
        <dbReference type="Google" id="ProtNLM"/>
    </source>
</evidence>
<evidence type="ECO:0000313" key="7">
    <source>
        <dbReference type="Proteomes" id="UP000177905"/>
    </source>
</evidence>
<dbReference type="InterPro" id="IPR052527">
    <property type="entry name" value="Metal_cation-efflux_comp"/>
</dbReference>
<proteinExistence type="predicted"/>
<evidence type="ECO:0000313" key="6">
    <source>
        <dbReference type="EMBL" id="OGC15067.1"/>
    </source>
</evidence>
<protein>
    <recommendedName>
        <fullName evidence="8">Steroid 5-alpha reductase C-terminal domain-containing protein</fullName>
    </recommendedName>
</protein>
<dbReference type="InterPro" id="IPR007318">
    <property type="entry name" value="Phopholipid_MeTrfase"/>
</dbReference>
<dbReference type="Pfam" id="PF04191">
    <property type="entry name" value="PEMT"/>
    <property type="match status" value="1"/>
</dbReference>
<dbReference type="PANTHER" id="PTHR43847">
    <property type="entry name" value="BLL3993 PROTEIN"/>
    <property type="match status" value="1"/>
</dbReference>
<accession>A0A1F4S3W8</accession>
<evidence type="ECO:0000256" key="1">
    <source>
        <dbReference type="ARBA" id="ARBA00004127"/>
    </source>
</evidence>
<keyword evidence="4 5" id="KW-0472">Membrane</keyword>
<dbReference type="Proteomes" id="UP000177905">
    <property type="component" value="Unassembled WGS sequence"/>
</dbReference>
<dbReference type="AlphaFoldDB" id="A0A1F4S3W8"/>
<organism evidence="6 7">
    <name type="scientific">candidate division WOR-1 bacterium RIFOXYB2_FULL_36_35</name>
    <dbReference type="NCBI Taxonomy" id="1802578"/>
    <lineage>
        <taxon>Bacteria</taxon>
        <taxon>Bacillati</taxon>
        <taxon>Saganbacteria</taxon>
    </lineage>
</organism>
<evidence type="ECO:0000256" key="3">
    <source>
        <dbReference type="ARBA" id="ARBA00022989"/>
    </source>
</evidence>
<evidence type="ECO:0000256" key="5">
    <source>
        <dbReference type="SAM" id="Phobius"/>
    </source>
</evidence>
<dbReference type="Gene3D" id="1.20.120.1630">
    <property type="match status" value="1"/>
</dbReference>